<accession>A0ABS5QK95</accession>
<keyword evidence="2" id="KW-1185">Reference proteome</keyword>
<sequence>MLVYMSVCKKLIYCFRNINIIIPNIHTKKAMFFMIFTPMKLEKSSVVATKYR</sequence>
<reference evidence="1 2" key="1">
    <citation type="journal article" date="2021" name="Nat. Commun.">
        <title>Reductive evolution and unique predatory mode in the CPR bacterium Vampirococcus lugosii.</title>
        <authorList>
            <person name="Moreira D."/>
            <person name="Zivanovic Y."/>
            <person name="Lopez-Archilla A.I."/>
            <person name="Iniesto M."/>
            <person name="Lopez-Garcia P."/>
        </authorList>
    </citation>
    <scope>NUCLEOTIDE SEQUENCE [LARGE SCALE GENOMIC DNA]</scope>
    <source>
        <strain evidence="1">Chiprana</strain>
    </source>
</reference>
<proteinExistence type="predicted"/>
<dbReference type="EMBL" id="JAEDAM010000008">
    <property type="protein sequence ID" value="MBS8121642.1"/>
    <property type="molecule type" value="Genomic_DNA"/>
</dbReference>
<name>A0ABS5QK95_9BACT</name>
<organism evidence="1 2">
    <name type="scientific">Candidatus Vampirococcus lugosii</name>
    <dbReference type="NCBI Taxonomy" id="2789015"/>
    <lineage>
        <taxon>Bacteria</taxon>
        <taxon>Candidatus Absconditibacteriota</taxon>
        <taxon>Vampirococcus</taxon>
    </lineage>
</organism>
<gene>
    <name evidence="1" type="ORF">VAMP_12n210</name>
</gene>
<protein>
    <submittedName>
        <fullName evidence="1">Uncharacterized protein</fullName>
    </submittedName>
</protein>
<evidence type="ECO:0000313" key="1">
    <source>
        <dbReference type="EMBL" id="MBS8121642.1"/>
    </source>
</evidence>
<dbReference type="Proteomes" id="UP000680365">
    <property type="component" value="Unassembled WGS sequence"/>
</dbReference>
<comment type="caution">
    <text evidence="1">The sequence shown here is derived from an EMBL/GenBank/DDBJ whole genome shotgun (WGS) entry which is preliminary data.</text>
</comment>
<evidence type="ECO:0000313" key="2">
    <source>
        <dbReference type="Proteomes" id="UP000680365"/>
    </source>
</evidence>